<dbReference type="SUPFAM" id="SSF54791">
    <property type="entry name" value="Eukaryotic type KH-domain (KH-domain type I)"/>
    <property type="match status" value="2"/>
</dbReference>
<comment type="caution">
    <text evidence="3">The sequence shown here is derived from an EMBL/GenBank/DDBJ whole genome shotgun (WGS) entry which is preliminary data.</text>
</comment>
<dbReference type="PANTHER" id="PTHR46481">
    <property type="entry name" value="ZINC FINGER BED DOMAIN-CONTAINING PROTEIN 4"/>
    <property type="match status" value="1"/>
</dbReference>
<dbReference type="PANTHER" id="PTHR46481:SF7">
    <property type="entry name" value="ZINC FINGER BED DOMAIN-CONTAINING PROTEIN RICESLEEPER 2-LIKE"/>
    <property type="match status" value="1"/>
</dbReference>
<dbReference type="CDD" id="cd22460">
    <property type="entry name" value="KH-I_PEPPER_rpt2_like"/>
    <property type="match status" value="1"/>
</dbReference>
<evidence type="ECO:0000256" key="1">
    <source>
        <dbReference type="PROSITE-ProRule" id="PRU00117"/>
    </source>
</evidence>
<dbReference type="InterPro" id="IPR004087">
    <property type="entry name" value="KH_dom"/>
</dbReference>
<dbReference type="STRING" id="4540.A0A3L6QQJ6"/>
<dbReference type="EMBL" id="PQIB02000011">
    <property type="protein sequence ID" value="RLM85291.1"/>
    <property type="molecule type" value="Genomic_DNA"/>
</dbReference>
<sequence length="815" mass="87939">MAAAKPHFLPHAAFATASSSSSRSPSAAADAEAGLAVFRLLLPPSFSNADTMRLYAAVNPLRRRTAALQVRIEPLDPAAAGGRVVAAVLGPAATVRRAEASSSSAEPLVLSPAQEALFAVLDAEGALYRADQEGPRGGKGGGPSGCATCLLLVDADRLQAATAGGGVLGRIALEAGAYVRVVPWEEAAPQPHGQPPEEVVEITGDRTAVRKALVALSSCLQGDQPVDGSTTSVNVPEPNVGILCSEASTEFAQGSVPKADCPEGNTGHVQSKGLQQVSFRLLLPTYLAGGLIGKKGLIIKGIEEETGACVDVGAPVTGCRERVITICALESPDSEYHIVQSALLLVFDRMMELESNTRSTFEKTSQFSARALVLKNQCDCLVGLGGSIIKEMVNATGARIQILDDTDVPECASSFELVVQITGELMNVRHALCLVCWKLRNHVFCSNGTDYNNGYIPSSGIAESNAISQANIYSTSQYSTDNAHKVDHEPSLSYGVDSVDKTFSSLELSSSEIQKHDNWNAAMIDNSDNGIQKPTEPNDIVVNNLNHGIIFPEENNLAREVQHAAITRITYETAVSGSILNLVYGDGNNLAQLTEDGKNIRFQDVCKHCKTVYSGLSSNGTGHLQRHRERCDVRNAKTRESRMSQTMIQFNLDGSMRYWEYNAEVAHTQLCRLLTRLDLPICLGETDTFEGYIRIAHNPRFLPVSRQITTRDLVKYYADCRVKLVEALGSRVSSVALTSDIWSENAKEDYLSVVAHFVNSDWQLKKRIIGLRLIDVSHFGENIAECLLAVLEEYALIDKVFAVTLDNAFTNSNAM</sequence>
<feature type="domain" description="K Homology" evidence="2">
    <location>
        <begin position="275"/>
        <end position="348"/>
    </location>
</feature>
<dbReference type="SUPFAM" id="SSF53098">
    <property type="entry name" value="Ribonuclease H-like"/>
    <property type="match status" value="1"/>
</dbReference>
<feature type="domain" description="K Homology" evidence="2">
    <location>
        <begin position="365"/>
        <end position="440"/>
    </location>
</feature>
<dbReference type="InterPro" id="IPR012337">
    <property type="entry name" value="RNaseH-like_sf"/>
</dbReference>
<evidence type="ECO:0000313" key="4">
    <source>
        <dbReference type="Proteomes" id="UP000275267"/>
    </source>
</evidence>
<dbReference type="AlphaFoldDB" id="A0A3L6QQJ6"/>
<accession>A0A3L6QQJ6</accession>
<keyword evidence="1" id="KW-0694">RNA-binding</keyword>
<proteinExistence type="predicted"/>
<dbReference type="Pfam" id="PF00013">
    <property type="entry name" value="KH_1"/>
    <property type="match status" value="2"/>
</dbReference>
<protein>
    <submittedName>
        <fullName evidence="3">RNA-binding KH domain-containing protein PEPPER-like</fullName>
    </submittedName>
</protein>
<dbReference type="SMART" id="SM00322">
    <property type="entry name" value="KH"/>
    <property type="match status" value="2"/>
</dbReference>
<organism evidence="3 4">
    <name type="scientific">Panicum miliaceum</name>
    <name type="common">Proso millet</name>
    <name type="synonym">Broomcorn millet</name>
    <dbReference type="NCBI Taxonomy" id="4540"/>
    <lineage>
        <taxon>Eukaryota</taxon>
        <taxon>Viridiplantae</taxon>
        <taxon>Streptophyta</taxon>
        <taxon>Embryophyta</taxon>
        <taxon>Tracheophyta</taxon>
        <taxon>Spermatophyta</taxon>
        <taxon>Magnoliopsida</taxon>
        <taxon>Liliopsida</taxon>
        <taxon>Poales</taxon>
        <taxon>Poaceae</taxon>
        <taxon>PACMAD clade</taxon>
        <taxon>Panicoideae</taxon>
        <taxon>Panicodae</taxon>
        <taxon>Paniceae</taxon>
        <taxon>Panicinae</taxon>
        <taxon>Panicum</taxon>
        <taxon>Panicum sect. Panicum</taxon>
    </lineage>
</organism>
<reference evidence="4" key="1">
    <citation type="journal article" date="2019" name="Nat. Commun.">
        <title>The genome of broomcorn millet.</title>
        <authorList>
            <person name="Zou C."/>
            <person name="Miki D."/>
            <person name="Li D."/>
            <person name="Tang Q."/>
            <person name="Xiao L."/>
            <person name="Rajput S."/>
            <person name="Deng P."/>
            <person name="Jia W."/>
            <person name="Huang R."/>
            <person name="Zhang M."/>
            <person name="Sun Y."/>
            <person name="Hu J."/>
            <person name="Fu X."/>
            <person name="Schnable P.S."/>
            <person name="Li F."/>
            <person name="Zhang H."/>
            <person name="Feng B."/>
            <person name="Zhu X."/>
            <person name="Liu R."/>
            <person name="Schnable J.C."/>
            <person name="Zhu J.-K."/>
            <person name="Zhang H."/>
        </authorList>
    </citation>
    <scope>NUCLEOTIDE SEQUENCE [LARGE SCALE GENOMIC DNA]</scope>
</reference>
<gene>
    <name evidence="3" type="ORF">C2845_PM04G09160</name>
</gene>
<name>A0A3L6QQJ6_PANMI</name>
<evidence type="ECO:0000259" key="2">
    <source>
        <dbReference type="SMART" id="SM00322"/>
    </source>
</evidence>
<evidence type="ECO:0000313" key="3">
    <source>
        <dbReference type="EMBL" id="RLM85291.1"/>
    </source>
</evidence>
<dbReference type="Gene3D" id="3.30.1370.10">
    <property type="entry name" value="K Homology domain, type 1"/>
    <property type="match status" value="2"/>
</dbReference>
<dbReference type="GO" id="GO:0003723">
    <property type="term" value="F:RNA binding"/>
    <property type="evidence" value="ECO:0007669"/>
    <property type="project" value="UniProtKB-UniRule"/>
</dbReference>
<dbReference type="Proteomes" id="UP000275267">
    <property type="component" value="Unassembled WGS sequence"/>
</dbReference>
<dbReference type="InterPro" id="IPR052035">
    <property type="entry name" value="ZnF_BED_domain_contain"/>
</dbReference>
<dbReference type="InterPro" id="IPR036612">
    <property type="entry name" value="KH_dom_type_1_sf"/>
</dbReference>
<dbReference type="OrthoDB" id="442947at2759"/>
<keyword evidence="4" id="KW-1185">Reference proteome</keyword>
<dbReference type="PROSITE" id="PS50084">
    <property type="entry name" value="KH_TYPE_1"/>
    <property type="match status" value="2"/>
</dbReference>
<dbReference type="InterPro" id="IPR004088">
    <property type="entry name" value="KH_dom_type_1"/>
</dbReference>